<dbReference type="SMART" id="SM00320">
    <property type="entry name" value="WD40"/>
    <property type="match status" value="5"/>
</dbReference>
<dbReference type="OrthoDB" id="1935234at2759"/>
<dbReference type="PROSITE" id="PS50294">
    <property type="entry name" value="WD_REPEATS_REGION"/>
    <property type="match status" value="1"/>
</dbReference>
<dbReference type="PROSITE" id="PS50082">
    <property type="entry name" value="WD_REPEATS_2"/>
    <property type="match status" value="1"/>
</dbReference>
<evidence type="ECO:0000256" key="1">
    <source>
        <dbReference type="ARBA" id="ARBA00004430"/>
    </source>
</evidence>
<sequence length="1984" mass="230656">MGEISEDSLDNEEVPGPTFEANEVIKLKHSFGYDCKRLFNMVLIDEDTLVFASGTYIHYFSISRREVTFRETVFGCGVGFITKNYNSNYQGLLTIGENGPKATVFIYKHPSIEPRIKLEGAAKQQFTCGSYNSSGELFASQAGYPDFMLTIWRWEKTEVVLRSKAFQNDVLHVHFSRFNPILLVSCGLSHIKFWKMANTFTGLKLQGDLGRFGKTDFSDIYAVCMLADETVISGCEWGNMLLWEAGLIKFEICRKGRRACHSKPIVRITMENGEVTTVSMDGYVRIWFWETVDLADPPDDDRFVEIEPIFEFYVGDCEIRMMQKIKLFDPNDFGHYVLDGGGGVWYCDLNTKDIPNDSYKLYSCHGGRVIAAQTSPISTHLMTLGQDGRILVYDYEREKLILEKLYTAVGTDLLWFGPKVSDSCMELVASFEDGVIRQIFLDLSQPLQPNIHLIRPIKAHTAAVTRITINPSNSLLITGSADRSIFLYSLTEKKDAFVFLQPMGFIQFNAIPNCFHWKDEESLLLIGCQSGEIYEYQLPMEVSEEQTTLSYNLTDKKAMKGTKFISVKSLIRRELRRKEIKRRKEKKKQRKLEDIERLKASNPGLQIDMESALADSEPEEEEEPLHIPPTPNPVLWLRQTINNTIWVSMGGYDAGYIYELAMETENPVRSTIIKDADDIEIHSFLDFEEYLVFGMGNGGIRIQRKNPSDFTDLRNYGLLCMHNPLNGTIPSLILSHDGSFIFSIGFDGNVFVYNWFGPIIEIEKRTLPVITPKITPTEDIFDAAHPSLEQEKIYAEIKRQEMAAAAHDRKVLEDISALQLKFNDLLEQNMNVEEDLRIGHRDLLMDERITKQIQDELQSELDDVREDLAYDLEVAQVGKKKLYDYFIKKLDHIPIKISNVGCSTHDVLYSFRLERLDDNFEAIKADIEERLRLETLKRIPVHMTMAEEKDDAMPEPPSETFFFGRDPNSIIPRFSPKMLRLLTRYRSRQLFQVERLYNWEKMFKQKPDPNRNHPDDDRKIQEAEKSIGDYKLKTGLQYQPQPHETLAYKYKEIVNLRETLHALIDNFNKRVFLLRDSKKELYNMIEKKRKRLEEIHRYLPEKNRKYLMEIRPLNVDEEWPELNLKEHCHPGCNINVKDILYLEQRVEDMVPKQEAMKIKSFASQDGLHESEIYAALQVKELECFPNGPTLLTELQNLPQPGDLGYFNMPENKDSSSTLTSPWLIELRYRWLLDLLVEQDGIIHTIHQNIKTFDNRLHELEDIRLQTKFEAEFMQSYLIVLNQELYILRDSEQIENQLLTNADTAMKTRNATQTSINTLTRQIEDLRKNCDRLNEQILDIRSKFQINTKGHKFFDFLRRIFKKKWRPPKPQKSGDESSESSSADESSSEDEDDTKSIDSTDVTTIRLDESHCPAGLERHMYELAFKLRSDRHDMESALSEALRQIDIKKEEVKAAQMKKKHHENVFSEENEKLLEFRRKRQLELNKVHVAVVLHMHQLQHFREGEDYRDLSKAVLFDSTLLMNLQGRVDQLKVETLETKRLHRINIVHLRRLNTDLKFMRSEIYRLEDLIRQEMMKKFGMVIDLDELEEEVLRKYVFELETTAEDEMRLLELEMKEKRTELAIAQEELIKETQMHCDKLNILAILTEEKTFLEKLLVCQQKNYEKWAKRPGLSIDKDIEKLTLIEREQKEQIRILEREICTLRMKAKPLQIDGESGEAAASNNQETIPTDGANTCPEIFQADAYQARRLIPDEFIMDRCQKVVQKLFLQHFGKMTSRENVRRYANKVTRYLGQAAYSFEGVVTDDIMNCIIENLQTLMPKKYLVVLTRDHLEKMFNEILAVFDYERSDVNTEDVISGIFDNAREALQQTTGILNKTQFMLIHMFKELIEILPLEEFQSDDTVRFIADNLEKEPYFDGRCINIEGLVDKVVEYAKANLLDAITAIPIRNLAVRVQKECSKRRPQNALSVRCSIGSVSVSMKSKGPS</sequence>
<dbReference type="InterPro" id="IPR001680">
    <property type="entry name" value="WD40_rpt"/>
</dbReference>
<evidence type="ECO:0000256" key="6">
    <source>
        <dbReference type="ARBA" id="ARBA00023212"/>
    </source>
</evidence>
<dbReference type="InterPro" id="IPR015943">
    <property type="entry name" value="WD40/YVTN_repeat-like_dom_sf"/>
</dbReference>
<reference evidence="11" key="1">
    <citation type="submission" date="2020-05" db="UniProtKB">
        <authorList>
            <consortium name="EnsemblMetazoa"/>
        </authorList>
    </citation>
    <scope>IDENTIFICATION</scope>
    <source>
        <strain evidence="11">USDA</strain>
    </source>
</reference>
<evidence type="ECO:0000256" key="7">
    <source>
        <dbReference type="ARBA" id="ARBA00023273"/>
    </source>
</evidence>
<dbReference type="VEuPathDB" id="VectorBase:SCAU001600"/>
<feature type="coiled-coil region" evidence="9">
    <location>
        <begin position="1430"/>
        <end position="1457"/>
    </location>
</feature>
<accession>A0A1I8NSF0</accession>
<dbReference type="EnsemblMetazoa" id="SCAU001600-RA">
    <property type="protein sequence ID" value="SCAU001600-PA"/>
    <property type="gene ID" value="SCAU001600"/>
</dbReference>
<evidence type="ECO:0000256" key="8">
    <source>
        <dbReference type="PROSITE-ProRule" id="PRU00221"/>
    </source>
</evidence>
<proteinExistence type="predicted"/>
<dbReference type="GO" id="GO:0003341">
    <property type="term" value="P:cilium movement"/>
    <property type="evidence" value="ECO:0007669"/>
    <property type="project" value="UniProtKB-ARBA"/>
</dbReference>
<dbReference type="PANTHER" id="PTHR14885">
    <property type="entry name" value="CILIA- AND FLAGELLA-ASSOCIATED PROTEIN 43-RELATED"/>
    <property type="match status" value="1"/>
</dbReference>
<dbReference type="PANTHER" id="PTHR14885:SF3">
    <property type="entry name" value="CILIA- AND FLAGELLA-ASSOCIATED PROTEIN 44"/>
    <property type="match status" value="1"/>
</dbReference>
<feature type="coiled-coil region" evidence="9">
    <location>
        <begin position="1308"/>
        <end position="1342"/>
    </location>
</feature>
<evidence type="ECO:0000256" key="3">
    <source>
        <dbReference type="ARBA" id="ARBA00022574"/>
    </source>
</evidence>
<name>A0A1I8NSF0_STOCA</name>
<evidence type="ECO:0000313" key="12">
    <source>
        <dbReference type="Proteomes" id="UP000095300"/>
    </source>
</evidence>
<feature type="repeat" description="WD" evidence="8">
    <location>
        <begin position="457"/>
        <end position="498"/>
    </location>
</feature>
<protein>
    <submittedName>
        <fullName evidence="11">Uncharacterized protein</fullName>
    </submittedName>
</protein>
<keyword evidence="12" id="KW-1185">Reference proteome</keyword>
<keyword evidence="2" id="KW-0963">Cytoplasm</keyword>
<feature type="coiled-coil region" evidence="9">
    <location>
        <begin position="1599"/>
        <end position="1633"/>
    </location>
</feature>
<keyword evidence="5 9" id="KW-0175">Coiled coil</keyword>
<dbReference type="InterPro" id="IPR036322">
    <property type="entry name" value="WD40_repeat_dom_sf"/>
</dbReference>
<dbReference type="GO" id="GO:0005930">
    <property type="term" value="C:axoneme"/>
    <property type="evidence" value="ECO:0007669"/>
    <property type="project" value="UniProtKB-SubCell"/>
</dbReference>
<gene>
    <name evidence="11" type="primary">106093689</name>
</gene>
<organism evidence="11 12">
    <name type="scientific">Stomoxys calcitrans</name>
    <name type="common">Stable fly</name>
    <name type="synonym">Conops calcitrans</name>
    <dbReference type="NCBI Taxonomy" id="35570"/>
    <lineage>
        <taxon>Eukaryota</taxon>
        <taxon>Metazoa</taxon>
        <taxon>Ecdysozoa</taxon>
        <taxon>Arthropoda</taxon>
        <taxon>Hexapoda</taxon>
        <taxon>Insecta</taxon>
        <taxon>Pterygota</taxon>
        <taxon>Neoptera</taxon>
        <taxon>Endopterygota</taxon>
        <taxon>Diptera</taxon>
        <taxon>Brachycera</taxon>
        <taxon>Muscomorpha</taxon>
        <taxon>Muscoidea</taxon>
        <taxon>Muscidae</taxon>
        <taxon>Stomoxys</taxon>
    </lineage>
</organism>
<dbReference type="STRING" id="35570.A0A1I8NSF0"/>
<keyword evidence="7" id="KW-0966">Cell projection</keyword>
<keyword evidence="6" id="KW-0206">Cytoskeleton</keyword>
<evidence type="ECO:0000313" key="11">
    <source>
        <dbReference type="EnsemblMetazoa" id="SCAU001600-PA"/>
    </source>
</evidence>
<dbReference type="Proteomes" id="UP000095300">
    <property type="component" value="Unassembled WGS sequence"/>
</dbReference>
<dbReference type="Gene3D" id="2.130.10.10">
    <property type="entry name" value="YVTN repeat-like/Quinoprotein amine dehydrogenase"/>
    <property type="match status" value="2"/>
</dbReference>
<keyword evidence="4" id="KW-0677">Repeat</keyword>
<evidence type="ECO:0000256" key="10">
    <source>
        <dbReference type="SAM" id="MobiDB-lite"/>
    </source>
</evidence>
<dbReference type="KEGG" id="scac:106093689"/>
<dbReference type="Pfam" id="PF00400">
    <property type="entry name" value="WD40"/>
    <property type="match status" value="1"/>
</dbReference>
<evidence type="ECO:0000256" key="4">
    <source>
        <dbReference type="ARBA" id="ARBA00022737"/>
    </source>
</evidence>
<feature type="region of interest" description="Disordered" evidence="10">
    <location>
        <begin position="1364"/>
        <end position="1403"/>
    </location>
</feature>
<dbReference type="SUPFAM" id="SSF50978">
    <property type="entry name" value="WD40 repeat-like"/>
    <property type="match status" value="2"/>
</dbReference>
<keyword evidence="3 8" id="KW-0853">WD repeat</keyword>
<comment type="subcellular location">
    <subcellularLocation>
        <location evidence="1">Cytoplasm</location>
        <location evidence="1">Cytoskeleton</location>
        <location evidence="1">Cilium axoneme</location>
    </subcellularLocation>
</comment>
<evidence type="ECO:0000256" key="9">
    <source>
        <dbReference type="SAM" id="Coils"/>
    </source>
</evidence>
<evidence type="ECO:0000256" key="5">
    <source>
        <dbReference type="ARBA" id="ARBA00023054"/>
    </source>
</evidence>
<evidence type="ECO:0000256" key="2">
    <source>
        <dbReference type="ARBA" id="ARBA00022490"/>
    </source>
</evidence>